<feature type="domain" description="Metalloprotease TldD/E N-terminal" evidence="3">
    <location>
        <begin position="23"/>
        <end position="87"/>
    </location>
</feature>
<feature type="domain" description="Metalloprotease TldD/E central" evidence="5">
    <location>
        <begin position="118"/>
        <end position="221"/>
    </location>
</feature>
<evidence type="ECO:0000259" key="4">
    <source>
        <dbReference type="Pfam" id="PF19289"/>
    </source>
</evidence>
<dbReference type="Pfam" id="PF01523">
    <property type="entry name" value="PmbA_TldD_1st"/>
    <property type="match status" value="1"/>
</dbReference>
<dbReference type="EMBL" id="CP053708">
    <property type="protein sequence ID" value="QKE92478.1"/>
    <property type="molecule type" value="Genomic_DNA"/>
</dbReference>
<proteinExistence type="inferred from homology"/>
<accession>A0A6M8HVU2</accession>
<sequence length="445" mass="46422">MTDPVALLQELVAHARRAGADAADAILVSGTSVGVQVRQGRKEELERSEHNDVGLRVFAGTRSAMVSATSAEPNGFGRLVEQALAMARVVPEDRFAGLCERSAPDFIDGDGLDLADTAEPGIEALTERARQAEAAALAIDGVTNSQGGSAGFGRSEIALVTSAGFSGRYARTSHSVSASVLAGSGTAMQRDYDYHSVVHLADLDDPARIGRHAGEQAVARLNPVKPRTGHMPVVYDPRVSNSLLGHLAGAINGASVARGTSFLKERMGTRILPSGIGVVDDPTRRRGLRSKPFDGEGVPTAPLVLVEDGDLHSWVLDGRSARQLGLASTGHASRGTSSPPSPSTSNLCLTGGIVSPSQLMADIVEGIYVTEMMGSAINGLTGDYSRGAAGFMIRNGALAEPIAELTVAGNLIEMFGRLQPANDLSFRRGTDAPTIRIDHMMIAGA</sequence>
<dbReference type="InterPro" id="IPR035068">
    <property type="entry name" value="TldD/PmbA_N"/>
</dbReference>
<dbReference type="Gene3D" id="3.30.2290.10">
    <property type="entry name" value="PmbA/TldD superfamily"/>
    <property type="match status" value="1"/>
</dbReference>
<dbReference type="SUPFAM" id="SSF111283">
    <property type="entry name" value="Putative modulator of DNA gyrase, PmbA/TldD"/>
    <property type="match status" value="1"/>
</dbReference>
<name>A0A6M8HVU2_9PROT</name>
<dbReference type="GO" id="GO:0005829">
    <property type="term" value="C:cytosol"/>
    <property type="evidence" value="ECO:0007669"/>
    <property type="project" value="TreeGrafter"/>
</dbReference>
<evidence type="ECO:0000313" key="6">
    <source>
        <dbReference type="EMBL" id="QKE92478.1"/>
    </source>
</evidence>
<evidence type="ECO:0000256" key="1">
    <source>
        <dbReference type="ARBA" id="ARBA00005836"/>
    </source>
</evidence>
<dbReference type="InterPro" id="IPR002510">
    <property type="entry name" value="Metalloprtase-TldD/E_N"/>
</dbReference>
<dbReference type="GO" id="GO:0008237">
    <property type="term" value="F:metallopeptidase activity"/>
    <property type="evidence" value="ECO:0007669"/>
    <property type="project" value="InterPro"/>
</dbReference>
<feature type="domain" description="Metalloprotease TldD/E C-terminal" evidence="4">
    <location>
        <begin position="228"/>
        <end position="444"/>
    </location>
</feature>
<organism evidence="6 7">
    <name type="scientific">Lichenicola cladoniae</name>
    <dbReference type="NCBI Taxonomy" id="1484109"/>
    <lineage>
        <taxon>Bacteria</taxon>
        <taxon>Pseudomonadati</taxon>
        <taxon>Pseudomonadota</taxon>
        <taxon>Alphaproteobacteria</taxon>
        <taxon>Acetobacterales</taxon>
        <taxon>Acetobacteraceae</taxon>
        <taxon>Lichenicola</taxon>
    </lineage>
</organism>
<comment type="similarity">
    <text evidence="1">Belongs to the peptidase U62 family.</text>
</comment>
<dbReference type="PANTHER" id="PTHR43421">
    <property type="entry name" value="METALLOPROTEASE PMBA"/>
    <property type="match status" value="1"/>
</dbReference>
<evidence type="ECO:0000256" key="2">
    <source>
        <dbReference type="SAM" id="MobiDB-lite"/>
    </source>
</evidence>
<protein>
    <submittedName>
        <fullName evidence="6">TldD/PmbA family protein</fullName>
    </submittedName>
</protein>
<reference evidence="6 7" key="1">
    <citation type="journal article" date="2014" name="World J. Microbiol. Biotechnol.">
        <title>Biodiversity and physiological characteristics of Antarctic and Arctic lichens-associated bacteria.</title>
        <authorList>
            <person name="Lee Y.M."/>
            <person name="Kim E.H."/>
            <person name="Lee H.K."/>
            <person name="Hong S.G."/>
        </authorList>
    </citation>
    <scope>NUCLEOTIDE SEQUENCE [LARGE SCALE GENOMIC DNA]</scope>
    <source>
        <strain evidence="6 7">PAMC 26569</strain>
    </source>
</reference>
<keyword evidence="7" id="KW-1185">Reference proteome</keyword>
<dbReference type="Pfam" id="PF19289">
    <property type="entry name" value="PmbA_TldD_3rd"/>
    <property type="match status" value="1"/>
</dbReference>
<dbReference type="GO" id="GO:0006508">
    <property type="term" value="P:proteolysis"/>
    <property type="evidence" value="ECO:0007669"/>
    <property type="project" value="InterPro"/>
</dbReference>
<dbReference type="Pfam" id="PF19290">
    <property type="entry name" value="PmbA_TldD_2nd"/>
    <property type="match status" value="1"/>
</dbReference>
<evidence type="ECO:0000313" key="7">
    <source>
        <dbReference type="Proteomes" id="UP000500767"/>
    </source>
</evidence>
<evidence type="ECO:0000259" key="5">
    <source>
        <dbReference type="Pfam" id="PF19290"/>
    </source>
</evidence>
<dbReference type="InterPro" id="IPR036059">
    <property type="entry name" value="TldD/PmbA_sf"/>
</dbReference>
<dbReference type="KEGG" id="lck:HN018_06375"/>
<dbReference type="PANTHER" id="PTHR43421:SF1">
    <property type="entry name" value="METALLOPROTEASE PMBA"/>
    <property type="match status" value="1"/>
</dbReference>
<dbReference type="Proteomes" id="UP000500767">
    <property type="component" value="Chromosome"/>
</dbReference>
<dbReference type="AlphaFoldDB" id="A0A6M8HVU2"/>
<feature type="region of interest" description="Disordered" evidence="2">
    <location>
        <begin position="326"/>
        <end position="349"/>
    </location>
</feature>
<dbReference type="InterPro" id="IPR045569">
    <property type="entry name" value="Metalloprtase-TldD/E_C"/>
</dbReference>
<gene>
    <name evidence="6" type="ORF">HN018_06375</name>
</gene>
<dbReference type="InterPro" id="IPR047657">
    <property type="entry name" value="PmbA"/>
</dbReference>
<evidence type="ECO:0000259" key="3">
    <source>
        <dbReference type="Pfam" id="PF01523"/>
    </source>
</evidence>
<dbReference type="InterPro" id="IPR045570">
    <property type="entry name" value="Metalloprtase-TldD/E_cen_dom"/>
</dbReference>